<proteinExistence type="inferred from homology"/>
<name>A0A0P4W761_SCYOL</name>
<dbReference type="GO" id="GO:0005634">
    <property type="term" value="C:nucleus"/>
    <property type="evidence" value="ECO:0007669"/>
    <property type="project" value="UniProtKB-SubCell"/>
</dbReference>
<organism evidence="6">
    <name type="scientific">Scylla olivacea</name>
    <name type="common">Orange mud crab</name>
    <name type="synonym">Cancer olivacea</name>
    <dbReference type="NCBI Taxonomy" id="85551"/>
    <lineage>
        <taxon>Eukaryota</taxon>
        <taxon>Metazoa</taxon>
        <taxon>Ecdysozoa</taxon>
        <taxon>Arthropoda</taxon>
        <taxon>Crustacea</taxon>
        <taxon>Multicrustacea</taxon>
        <taxon>Malacostraca</taxon>
        <taxon>Eumalacostraca</taxon>
        <taxon>Eucarida</taxon>
        <taxon>Decapoda</taxon>
        <taxon>Pleocyemata</taxon>
        <taxon>Brachyura</taxon>
        <taxon>Eubrachyura</taxon>
        <taxon>Portunoidea</taxon>
        <taxon>Portunidae</taxon>
        <taxon>Portuninae</taxon>
        <taxon>Scylla</taxon>
    </lineage>
</organism>
<accession>A0A0P4W761</accession>
<evidence type="ECO:0000313" key="6">
    <source>
        <dbReference type="EMBL" id="JAI61178.1"/>
    </source>
</evidence>
<keyword evidence="4" id="KW-0963">Cytoplasm</keyword>
<evidence type="ECO:0000256" key="4">
    <source>
        <dbReference type="ARBA" id="ARBA00022490"/>
    </source>
</evidence>
<protein>
    <submittedName>
        <fullName evidence="6">Uncharacterized protein</fullName>
    </submittedName>
</protein>
<evidence type="ECO:0000256" key="5">
    <source>
        <dbReference type="ARBA" id="ARBA00023242"/>
    </source>
</evidence>
<dbReference type="GO" id="GO:0043123">
    <property type="term" value="P:positive regulation of canonical NF-kappaB signal transduction"/>
    <property type="evidence" value="ECO:0007669"/>
    <property type="project" value="InterPro"/>
</dbReference>
<dbReference type="PANTHER" id="PTHR18842:SF2">
    <property type="entry name" value="INTERLEUKIN-1 RECEPTOR-ASSOCIATED KINASE 1-BINDING PROTEIN 1"/>
    <property type="match status" value="1"/>
</dbReference>
<dbReference type="GO" id="GO:0006955">
    <property type="term" value="P:immune response"/>
    <property type="evidence" value="ECO:0007669"/>
    <property type="project" value="InterPro"/>
</dbReference>
<keyword evidence="5" id="KW-0539">Nucleus</keyword>
<dbReference type="InterPro" id="IPR007497">
    <property type="entry name" value="SIMPL/DUF541"/>
</dbReference>
<dbReference type="InterPro" id="IPR030312">
    <property type="entry name" value="IRAK1BP1"/>
</dbReference>
<dbReference type="GO" id="GO:0005737">
    <property type="term" value="C:cytoplasm"/>
    <property type="evidence" value="ECO:0007669"/>
    <property type="project" value="UniProtKB-SubCell"/>
</dbReference>
<dbReference type="Pfam" id="PF04402">
    <property type="entry name" value="SIMPL"/>
    <property type="match status" value="1"/>
</dbReference>
<comment type="similarity">
    <text evidence="3">Belongs to the IRAK1BP1 family.</text>
</comment>
<evidence type="ECO:0000256" key="1">
    <source>
        <dbReference type="ARBA" id="ARBA00004123"/>
    </source>
</evidence>
<dbReference type="PANTHER" id="PTHR18842">
    <property type="entry name" value="INTERLEUKIN-1 RECEPTOR-ASSOCIATED KINASE 1-BINDING PROTEIN 1"/>
    <property type="match status" value="1"/>
</dbReference>
<evidence type="ECO:0000256" key="3">
    <source>
        <dbReference type="ARBA" id="ARBA00005509"/>
    </source>
</evidence>
<sequence>MLFSCGSSGGEACHRPLALCVAGPQHTMADNKPMMTKTLEVVGVGEVEVRPQLATLTLILTACKQSLEECRASIDKRQPYVHHTLYSNQARREDITEREECHSNVSHIILSVTIMATLPAQFVQPVLSTLTEKLSDAVEVEKVVYHHSWSAVAEGRAVAGRRAALEARRRASEMAAAVGADVGPCLTLFEEACDHLALSDDRSEWCVVETPLRLRHCHAHVPTIIKSRVKASFSLAGALPKITAA</sequence>
<comment type="subcellular location">
    <subcellularLocation>
        <location evidence="2">Cytoplasm</location>
    </subcellularLocation>
    <subcellularLocation>
        <location evidence="1">Nucleus</location>
    </subcellularLocation>
</comment>
<dbReference type="AlphaFoldDB" id="A0A0P4W761"/>
<reference evidence="6" key="1">
    <citation type="submission" date="2015-09" db="EMBL/GenBank/DDBJ databases">
        <title>Scylla olivacea transcriptome.</title>
        <authorList>
            <person name="Ikhwanuddin M."/>
        </authorList>
    </citation>
    <scope>NUCLEOTIDE SEQUENCE</scope>
</reference>
<dbReference type="EMBL" id="GDRN01086445">
    <property type="protein sequence ID" value="JAI61178.1"/>
    <property type="molecule type" value="Transcribed_RNA"/>
</dbReference>
<evidence type="ECO:0000256" key="2">
    <source>
        <dbReference type="ARBA" id="ARBA00004496"/>
    </source>
</evidence>